<dbReference type="EMBL" id="JBHLTM010000028">
    <property type="protein sequence ID" value="MFC0684663.1"/>
    <property type="molecule type" value="Genomic_DNA"/>
</dbReference>
<evidence type="ECO:0000256" key="1">
    <source>
        <dbReference type="SAM" id="Coils"/>
    </source>
</evidence>
<sequence>MTRPDMAEDRPNAADWRNRAERAEAECAELRAGARAAIAALQSRPAEHPDDVAVDLFAAAMKAKLAMKRAEGRGGWQNRDECSAERLSGMLRDHVGKGDPVDVANFAMMLHQRDEKISPEQPRYKPNRGERPETILVAKAAADVTVPEGSTSYSREKWYIARDAALFAGEALGLSIQMRPMEQWDRRDETVLLLVDYTDGCRALDDAPLALTIGHNNDHNVGDGEGKGWEFAGWCWSHDHYVAGKGKPIGWAPLPHHLADPAKAGKA</sequence>
<comment type="caution">
    <text evidence="2">The sequence shown here is derived from an EMBL/GenBank/DDBJ whole genome shotgun (WGS) entry which is preliminary data.</text>
</comment>
<protein>
    <recommendedName>
        <fullName evidence="4">DUF551 domain-containing protein</fullName>
    </recommendedName>
</protein>
<keyword evidence="1" id="KW-0175">Coiled coil</keyword>
<reference evidence="2 3" key="1">
    <citation type="submission" date="2024-09" db="EMBL/GenBank/DDBJ databases">
        <authorList>
            <person name="Sun Q."/>
            <person name="Mori K."/>
        </authorList>
    </citation>
    <scope>NUCLEOTIDE SEQUENCE [LARGE SCALE GENOMIC DNA]</scope>
    <source>
        <strain evidence="2 3">CICC 11035S</strain>
    </source>
</reference>
<evidence type="ECO:0000313" key="2">
    <source>
        <dbReference type="EMBL" id="MFC0684663.1"/>
    </source>
</evidence>
<keyword evidence="3" id="KW-1185">Reference proteome</keyword>
<gene>
    <name evidence="2" type="ORF">ACFFF8_08645</name>
</gene>
<accession>A0ABV6S607</accession>
<evidence type="ECO:0000313" key="3">
    <source>
        <dbReference type="Proteomes" id="UP001589858"/>
    </source>
</evidence>
<feature type="coiled-coil region" evidence="1">
    <location>
        <begin position="13"/>
        <end position="40"/>
    </location>
</feature>
<name>A0ABV6S607_9SPHN</name>
<evidence type="ECO:0008006" key="4">
    <source>
        <dbReference type="Google" id="ProtNLM"/>
    </source>
</evidence>
<dbReference type="Proteomes" id="UP001589858">
    <property type="component" value="Unassembled WGS sequence"/>
</dbReference>
<dbReference type="RefSeq" id="WP_267223144.1">
    <property type="nucleotide sequence ID" value="NZ_JAPCWC010000020.1"/>
</dbReference>
<proteinExistence type="predicted"/>
<organism evidence="2 3">
    <name type="scientific">Novosphingobium clariflavum</name>
    <dbReference type="NCBI Taxonomy" id="2029884"/>
    <lineage>
        <taxon>Bacteria</taxon>
        <taxon>Pseudomonadati</taxon>
        <taxon>Pseudomonadota</taxon>
        <taxon>Alphaproteobacteria</taxon>
        <taxon>Sphingomonadales</taxon>
        <taxon>Sphingomonadaceae</taxon>
        <taxon>Novosphingobium</taxon>
    </lineage>
</organism>